<name>A0A2M7X1F5_UNCKA</name>
<proteinExistence type="predicted"/>
<dbReference type="EMBL" id="PFWZ01000122">
    <property type="protein sequence ID" value="PJA39992.1"/>
    <property type="molecule type" value="Genomic_DNA"/>
</dbReference>
<protein>
    <submittedName>
        <fullName evidence="1">Uncharacterized protein</fullName>
    </submittedName>
</protein>
<sequence>MKSLNPNNLGLLVEECQKVKISDFLKKSRTGLREVIIKSELEVEGFHIELTTSKTGYNGVRFWFKCPLCNSRVGVLFRHPTSNAIGCRQCLRLEYRKRRYKGMIEGELPGTSEEKR</sequence>
<reference evidence="2" key="1">
    <citation type="submission" date="2017-09" db="EMBL/GenBank/DDBJ databases">
        <title>Depth-based differentiation of microbial function through sediment-hosted aquifers and enrichment of novel symbionts in the deep terrestrial subsurface.</title>
        <authorList>
            <person name="Probst A.J."/>
            <person name="Ladd B."/>
            <person name="Jarett J.K."/>
            <person name="Geller-Mcgrath D.E."/>
            <person name="Sieber C.M.K."/>
            <person name="Emerson J.B."/>
            <person name="Anantharaman K."/>
            <person name="Thomas B.C."/>
            <person name="Malmstrom R."/>
            <person name="Stieglmeier M."/>
            <person name="Klingl A."/>
            <person name="Woyke T."/>
            <person name="Ryan C.M."/>
            <person name="Banfield J.F."/>
        </authorList>
    </citation>
    <scope>NUCLEOTIDE SEQUENCE [LARGE SCALE GENOMIC DNA]</scope>
</reference>
<dbReference type="AlphaFoldDB" id="A0A2M7X1F5"/>
<organism evidence="1 2">
    <name type="scientific">candidate division WWE3 bacterium CG_4_9_14_3_um_filter_39_7</name>
    <dbReference type="NCBI Taxonomy" id="1975080"/>
    <lineage>
        <taxon>Bacteria</taxon>
        <taxon>Katanobacteria</taxon>
    </lineage>
</organism>
<evidence type="ECO:0000313" key="1">
    <source>
        <dbReference type="EMBL" id="PJA39992.1"/>
    </source>
</evidence>
<comment type="caution">
    <text evidence="1">The sequence shown here is derived from an EMBL/GenBank/DDBJ whole genome shotgun (WGS) entry which is preliminary data.</text>
</comment>
<gene>
    <name evidence="1" type="ORF">CO179_03770</name>
</gene>
<dbReference type="Proteomes" id="UP000231195">
    <property type="component" value="Unassembled WGS sequence"/>
</dbReference>
<evidence type="ECO:0000313" key="2">
    <source>
        <dbReference type="Proteomes" id="UP000231195"/>
    </source>
</evidence>
<accession>A0A2M7X1F5</accession>